<gene>
    <name evidence="2" type="ORF">EUA07_09520</name>
</gene>
<dbReference type="Pfam" id="PF08241">
    <property type="entry name" value="Methyltransf_11"/>
    <property type="match status" value="1"/>
</dbReference>
<comment type="caution">
    <text evidence="2">The sequence shown here is derived from an EMBL/GenBank/DDBJ whole genome shotgun (WGS) entry which is preliminary data.</text>
</comment>
<protein>
    <submittedName>
        <fullName evidence="2">Methyltransferase domain-containing protein</fullName>
    </submittedName>
</protein>
<reference evidence="2 3" key="1">
    <citation type="submission" date="2019-01" db="EMBL/GenBank/DDBJ databases">
        <title>Novel species of Nocardioides.</title>
        <authorList>
            <person name="Liu Q."/>
            <person name="Xin Y.-H."/>
        </authorList>
    </citation>
    <scope>NUCLEOTIDE SEQUENCE [LARGE SCALE GENOMIC DNA]</scope>
    <source>
        <strain evidence="2 3">CGMCC 4.6875</strain>
    </source>
</reference>
<keyword evidence="3" id="KW-1185">Reference proteome</keyword>
<feature type="domain" description="Methyltransferase type 11" evidence="1">
    <location>
        <begin position="64"/>
        <end position="159"/>
    </location>
</feature>
<dbReference type="CDD" id="cd02440">
    <property type="entry name" value="AdoMet_MTases"/>
    <property type="match status" value="1"/>
</dbReference>
<dbReference type="AlphaFoldDB" id="A0A4Q2SFF9"/>
<dbReference type="GO" id="GO:0008757">
    <property type="term" value="F:S-adenosylmethionine-dependent methyltransferase activity"/>
    <property type="evidence" value="ECO:0007669"/>
    <property type="project" value="InterPro"/>
</dbReference>
<accession>A0A4Q2SFF9</accession>
<dbReference type="PANTHER" id="PTHR43591">
    <property type="entry name" value="METHYLTRANSFERASE"/>
    <property type="match status" value="1"/>
</dbReference>
<sequence length="227" mass="24338">MRIRRNGIVGAWSEDPLWAKVYPLLVEHPALGAPLWRLGLGTDITRLYAAVREIGELPDGARVLDVPVGGGVALRGLRPGGRLRLVAADISPRMLERARAAARDRGVADQVTTSLADVGRLPFADDSFDLVVSFTGLHVFPDPHRAITEMVRVLRPGAAITGSALFTGSFRGLERRYGLVHAAGRLSQVLGPMCTAAEARRWLAEAGAPGARIEMSGGIGYFRAVKD</sequence>
<dbReference type="InterPro" id="IPR029063">
    <property type="entry name" value="SAM-dependent_MTases_sf"/>
</dbReference>
<dbReference type="Proteomes" id="UP000293291">
    <property type="component" value="Unassembled WGS sequence"/>
</dbReference>
<dbReference type="SUPFAM" id="SSF53335">
    <property type="entry name" value="S-adenosyl-L-methionine-dependent methyltransferases"/>
    <property type="match status" value="1"/>
</dbReference>
<dbReference type="RefSeq" id="WP_129454913.1">
    <property type="nucleotide sequence ID" value="NZ_JACXYX010000005.1"/>
</dbReference>
<dbReference type="OrthoDB" id="65624at2"/>
<name>A0A4Q2SFF9_9ACTN</name>
<organism evidence="2 3">
    <name type="scientific">Nocardioides ganghwensis</name>
    <dbReference type="NCBI Taxonomy" id="252230"/>
    <lineage>
        <taxon>Bacteria</taxon>
        <taxon>Bacillati</taxon>
        <taxon>Actinomycetota</taxon>
        <taxon>Actinomycetes</taxon>
        <taxon>Propionibacteriales</taxon>
        <taxon>Nocardioidaceae</taxon>
        <taxon>Nocardioides</taxon>
    </lineage>
</organism>
<evidence type="ECO:0000259" key="1">
    <source>
        <dbReference type="Pfam" id="PF08241"/>
    </source>
</evidence>
<keyword evidence="2" id="KW-0489">Methyltransferase</keyword>
<dbReference type="EMBL" id="SDWU01000009">
    <property type="protein sequence ID" value="RYC02300.1"/>
    <property type="molecule type" value="Genomic_DNA"/>
</dbReference>
<evidence type="ECO:0000313" key="3">
    <source>
        <dbReference type="Proteomes" id="UP000293291"/>
    </source>
</evidence>
<keyword evidence="2" id="KW-0808">Transferase</keyword>
<proteinExistence type="predicted"/>
<dbReference type="GO" id="GO:0032259">
    <property type="term" value="P:methylation"/>
    <property type="evidence" value="ECO:0007669"/>
    <property type="project" value="UniProtKB-KW"/>
</dbReference>
<dbReference type="InterPro" id="IPR013216">
    <property type="entry name" value="Methyltransf_11"/>
</dbReference>
<dbReference type="Gene3D" id="3.40.50.150">
    <property type="entry name" value="Vaccinia Virus protein VP39"/>
    <property type="match status" value="1"/>
</dbReference>
<evidence type="ECO:0000313" key="2">
    <source>
        <dbReference type="EMBL" id="RYC02300.1"/>
    </source>
</evidence>